<accession>A0ABY6PPD8</accession>
<name>A0ABY6PPD8_9ACTN</name>
<evidence type="ECO:0000313" key="2">
    <source>
        <dbReference type="EMBL" id="UZK54063.1"/>
    </source>
</evidence>
<protein>
    <submittedName>
        <fullName evidence="2">Uncharacterized protein</fullName>
    </submittedName>
</protein>
<keyword evidence="3" id="KW-1185">Reference proteome</keyword>
<evidence type="ECO:0000256" key="1">
    <source>
        <dbReference type="SAM" id="Coils"/>
    </source>
</evidence>
<keyword evidence="1" id="KW-0175">Coiled coil</keyword>
<organism evidence="2 3">
    <name type="scientific">Streptomyces drozdowiczii</name>
    <dbReference type="NCBI Taxonomy" id="202862"/>
    <lineage>
        <taxon>Bacteria</taxon>
        <taxon>Bacillati</taxon>
        <taxon>Actinomycetota</taxon>
        <taxon>Actinomycetes</taxon>
        <taxon>Kitasatosporales</taxon>
        <taxon>Streptomycetaceae</taxon>
        <taxon>Streptomyces</taxon>
    </lineage>
</organism>
<reference evidence="2" key="1">
    <citation type="journal article" date="2022" name="Front. Microbiol.">
        <title>Mirubactin C rescues the lethal effect of cell wall biosynthesis mutations in Bacillus subtilis.</title>
        <authorList>
            <person name="Kepplinger B."/>
            <person name="Wen X."/>
            <person name="Tyler A.R."/>
            <person name="Kim B.Y."/>
            <person name="Brown J."/>
            <person name="Banks P."/>
            <person name="Dashti Y."/>
            <person name="Mackenzie E.S."/>
            <person name="Wills C."/>
            <person name="Kawai Y."/>
            <person name="Waldron K.J."/>
            <person name="Allenby N.E.E."/>
            <person name="Wu L.J."/>
            <person name="Hall M.J."/>
            <person name="Errington J."/>
        </authorList>
    </citation>
    <scope>NUCLEOTIDE SEQUENCE</scope>
    <source>
        <strain evidence="2">MDA8-470</strain>
    </source>
</reference>
<dbReference type="RefSeq" id="WP_265540471.1">
    <property type="nucleotide sequence ID" value="NZ_CP098740.1"/>
</dbReference>
<dbReference type="Proteomes" id="UP001164963">
    <property type="component" value="Chromosome"/>
</dbReference>
<proteinExistence type="predicted"/>
<gene>
    <name evidence="2" type="ORF">NEH16_07780</name>
</gene>
<feature type="coiled-coil region" evidence="1">
    <location>
        <begin position="151"/>
        <end position="199"/>
    </location>
</feature>
<sequence>MPDQPTTATALTRAIHALKSPPPEGSQHYQSGWDTGLEAAIEVVRGFYDQPTAPPAADLRDRIVRALDECRTLVPAAQADAVLAVLPTSGPCSCGGHFPLHHLHADTHEPASAPVAPADRPADRRARYAAAIRDNDGWVLDGGQHMVDAVMAVADAEQAALRADLARAKDDRAYWYHELKSAEAKVERLRADRATTLREAADRVDNEELPQDYVDMFDNGARWAARLLRRLADEAQPPAPCGRSDSIPTPCSAGDHCCQDAVAAQQPETEASVTLATPCAGCRHTRNWHDMGTGRCLVPTGLAEQCGCETFTAPAPTEEPTR</sequence>
<evidence type="ECO:0000313" key="3">
    <source>
        <dbReference type="Proteomes" id="UP001164963"/>
    </source>
</evidence>
<dbReference type="EMBL" id="CP098740">
    <property type="protein sequence ID" value="UZK54063.1"/>
    <property type="molecule type" value="Genomic_DNA"/>
</dbReference>